<dbReference type="GO" id="GO:0005777">
    <property type="term" value="C:peroxisome"/>
    <property type="evidence" value="ECO:0007669"/>
    <property type="project" value="UniProtKB-SubCell"/>
</dbReference>
<evidence type="ECO:0000256" key="7">
    <source>
        <dbReference type="ARBA" id="ARBA00023140"/>
    </source>
</evidence>
<dbReference type="Gene3D" id="3.10.270.10">
    <property type="entry name" value="Urate Oxidase"/>
    <property type="match status" value="1"/>
</dbReference>
<dbReference type="PANTHER" id="PTHR42874">
    <property type="entry name" value="URICASE"/>
    <property type="match status" value="1"/>
</dbReference>
<dbReference type="FunFam" id="3.10.270.10:FF:000001">
    <property type="entry name" value="Uricase"/>
    <property type="match status" value="1"/>
</dbReference>
<dbReference type="GO" id="GO:0004846">
    <property type="term" value="F:urate oxidase activity"/>
    <property type="evidence" value="ECO:0007669"/>
    <property type="project" value="UniProtKB-EC"/>
</dbReference>
<keyword evidence="7" id="KW-0576">Peroxisome</keyword>
<evidence type="ECO:0000313" key="10">
    <source>
        <dbReference type="Proteomes" id="UP001165205"/>
    </source>
</evidence>
<dbReference type="NCBIfam" id="TIGR03383">
    <property type="entry name" value="urate_oxi"/>
    <property type="match status" value="1"/>
</dbReference>
<dbReference type="InterPro" id="IPR019842">
    <property type="entry name" value="Uricase_CS"/>
</dbReference>
<evidence type="ECO:0000256" key="4">
    <source>
        <dbReference type="ARBA" id="ARBA00012598"/>
    </source>
</evidence>
<gene>
    <name evidence="9" type="ORF">Aory04_000994900</name>
</gene>
<protein>
    <recommendedName>
        <fullName evidence="4">factor independent urate hydroxylase</fullName>
        <ecNumber evidence="4">1.7.3.3</ecNumber>
    </recommendedName>
    <alternativeName>
        <fullName evidence="8">Urate oxidase</fullName>
    </alternativeName>
</protein>
<dbReference type="EMBL" id="BSYA01000145">
    <property type="protein sequence ID" value="GMG34617.1"/>
    <property type="molecule type" value="Genomic_DNA"/>
</dbReference>
<dbReference type="CDD" id="cd00445">
    <property type="entry name" value="Uricase"/>
    <property type="match status" value="1"/>
</dbReference>
<evidence type="ECO:0000256" key="8">
    <source>
        <dbReference type="ARBA" id="ARBA00031317"/>
    </source>
</evidence>
<evidence type="ECO:0000256" key="2">
    <source>
        <dbReference type="ARBA" id="ARBA00004831"/>
    </source>
</evidence>
<dbReference type="PANTHER" id="PTHR42874:SF1">
    <property type="entry name" value="URICASE"/>
    <property type="match status" value="1"/>
</dbReference>
<dbReference type="InterPro" id="IPR002042">
    <property type="entry name" value="Uricase"/>
</dbReference>
<dbReference type="Proteomes" id="UP001165205">
    <property type="component" value="Unassembled WGS sequence"/>
</dbReference>
<comment type="similarity">
    <text evidence="3">Belongs to the uricase family.</text>
</comment>
<comment type="caution">
    <text evidence="9">The sequence shown here is derived from an EMBL/GenBank/DDBJ whole genome shotgun (WGS) entry which is preliminary data.</text>
</comment>
<dbReference type="SUPFAM" id="SSF55620">
    <property type="entry name" value="Tetrahydrobiopterin biosynthesis enzymes-like"/>
    <property type="match status" value="2"/>
</dbReference>
<sequence>MSAVKAARYGKDNVRVYKVHKDEKTGVQTVYEMTVCVLLEGEIETSYTKADNSVIVATDSIKNTIYITAKQNPVTPPELFGSILGTHFIEKYNHIHAAHVNIVCHRWTRMDIDGKPHPHSFIRDSEEKRNVQVDVVEGKGIDIKSSLSGLTVLKSTNSQFWGFLRDEYTTLKETWDRILSTDVDATWQWKNFSGLQEVRSHVPKFDATWATAREVTLKTFAEDNSASVQATMYKMAEQILARQQLIETVEYSLPNKHYFEIGRFFCIPGIPCFEAVANEIIFRPELAQGPPKHRQERRVLLLEALLAGGLQVVATNSDDIVTAVGGRVIDRLVLAHQEEGDGGSKPAEAARIGADVDMVPGPRVGETGLYQFKELALSKLRPDGRIQSMCCNVDMSSQIGTAEQIDIDNGTSKEHCWELITFPTVCDMVTVLSINQD</sequence>
<comment type="subcellular location">
    <subcellularLocation>
        <location evidence="1">Peroxisome</location>
    </subcellularLocation>
</comment>
<evidence type="ECO:0000256" key="1">
    <source>
        <dbReference type="ARBA" id="ARBA00004275"/>
    </source>
</evidence>
<dbReference type="PROSITE" id="PS00366">
    <property type="entry name" value="URICASE"/>
    <property type="match status" value="1"/>
</dbReference>
<dbReference type="AlphaFoldDB" id="A0AAN4YR17"/>
<keyword evidence="6" id="KW-0560">Oxidoreductase</keyword>
<evidence type="ECO:0000313" key="9">
    <source>
        <dbReference type="EMBL" id="GMG34617.1"/>
    </source>
</evidence>
<reference evidence="9" key="1">
    <citation type="submission" date="2023-04" db="EMBL/GenBank/DDBJ databases">
        <title>Aspergillus oryzae NBRC 4228.</title>
        <authorList>
            <person name="Ichikawa N."/>
            <person name="Sato H."/>
            <person name="Tonouchi N."/>
        </authorList>
    </citation>
    <scope>NUCLEOTIDE SEQUENCE</scope>
    <source>
        <strain evidence="9">NBRC 4228</strain>
    </source>
</reference>
<dbReference type="EC" id="1.7.3.3" evidence="4"/>
<accession>A0AAN4YR17</accession>
<evidence type="ECO:0000256" key="6">
    <source>
        <dbReference type="ARBA" id="ARBA00023002"/>
    </source>
</evidence>
<proteinExistence type="inferred from homology"/>
<dbReference type="Pfam" id="PF01014">
    <property type="entry name" value="Uricase"/>
    <property type="match status" value="2"/>
</dbReference>
<evidence type="ECO:0000256" key="3">
    <source>
        <dbReference type="ARBA" id="ARBA00009760"/>
    </source>
</evidence>
<name>A0AAN4YR17_ASPOZ</name>
<evidence type="ECO:0000256" key="5">
    <source>
        <dbReference type="ARBA" id="ARBA00022631"/>
    </source>
</evidence>
<dbReference type="GO" id="GO:0019628">
    <property type="term" value="P:urate catabolic process"/>
    <property type="evidence" value="ECO:0007669"/>
    <property type="project" value="TreeGrafter"/>
</dbReference>
<dbReference type="PRINTS" id="PR00093">
    <property type="entry name" value="URICASE"/>
</dbReference>
<organism evidence="9 10">
    <name type="scientific">Aspergillus oryzae</name>
    <name type="common">Yellow koji mold</name>
    <dbReference type="NCBI Taxonomy" id="5062"/>
    <lineage>
        <taxon>Eukaryota</taxon>
        <taxon>Fungi</taxon>
        <taxon>Dikarya</taxon>
        <taxon>Ascomycota</taxon>
        <taxon>Pezizomycotina</taxon>
        <taxon>Eurotiomycetes</taxon>
        <taxon>Eurotiomycetidae</taxon>
        <taxon>Eurotiales</taxon>
        <taxon>Aspergillaceae</taxon>
        <taxon>Aspergillus</taxon>
        <taxon>Aspergillus subgen. Circumdati</taxon>
    </lineage>
</organism>
<dbReference type="GO" id="GO:0006145">
    <property type="term" value="P:purine nucleobase catabolic process"/>
    <property type="evidence" value="ECO:0007669"/>
    <property type="project" value="TreeGrafter"/>
</dbReference>
<comment type="pathway">
    <text evidence="2">Purine metabolism; urate degradation; (S)-allantoin from urate: step 1/3.</text>
</comment>
<keyword evidence="5" id="KW-0659">Purine metabolism</keyword>